<dbReference type="PANTHER" id="PTHR23213:SF392">
    <property type="entry name" value="FORMIN-LIKE PROTEIN 3"/>
    <property type="match status" value="1"/>
</dbReference>
<evidence type="ECO:0000313" key="5">
    <source>
        <dbReference type="EMBL" id="KAG6604840.1"/>
    </source>
</evidence>
<reference evidence="5 6" key="1">
    <citation type="journal article" date="2021" name="Hortic Res">
        <title>The domestication of Cucurbita argyrosperma as revealed by the genome of its wild relative.</title>
        <authorList>
            <person name="Barrera-Redondo J."/>
            <person name="Sanchez-de la Vega G."/>
            <person name="Aguirre-Liguori J.A."/>
            <person name="Castellanos-Morales G."/>
            <person name="Gutierrez-Guerrero Y.T."/>
            <person name="Aguirre-Dugua X."/>
            <person name="Aguirre-Planter E."/>
            <person name="Tenaillon M.I."/>
            <person name="Lira-Saade R."/>
            <person name="Eguiarte L.E."/>
        </authorList>
    </citation>
    <scope>NUCLEOTIDE SEQUENCE [LARGE SCALE GENOMIC DNA]</scope>
    <source>
        <strain evidence="5">JBR-2021</strain>
    </source>
</reference>
<gene>
    <name evidence="5" type="primary">FH3</name>
    <name evidence="5" type="ORF">SDJN03_02157</name>
</gene>
<feature type="compositionally biased region" description="Polar residues" evidence="2">
    <location>
        <begin position="440"/>
        <end position="455"/>
    </location>
</feature>
<dbReference type="Proteomes" id="UP000685013">
    <property type="component" value="Chromosome 2"/>
</dbReference>
<sequence length="948" mass="102087">MELRRPGYVVVFVILLSALAISSSEARTKTVEMVLTTAGDCHFASSEFEPYMEENLACMKELGEREYEYEDEELVACIQKGNMDEAIRILDPEMKHELLNCLRRRSMFSRGSEEEARPNLIDGFRRSTEFISGGSNIHMRRTILSSQDSPPSGPAAAPSPSSESPNNSPSSSPSNAPMSSPTHVQPKSPLPKSKSKSKSKSKQKSKADDTDTGNSDSTDSTDSPSASAGRSPSLPRGSPKRRPTITEEEEENLMIIIAGIVGTGVAVVFTVALLLFCSCSDEENEPDPKFRQRGEKPLLVSMGEVPAGSSLKSYSHGNSATKQFGADNATKPPSFAGNLSVNPENVTSMAEAPRFDGKPSAMPPLKPPPGRSEPPSPPPPAPEPAPKPAPAQAAAAAPAAPPPPPATAPRAPPPPPMKGARPPPAPPAGIPGKAQAAPLGSNQRGTNGSNTNSDPGSHKTKLKPFFWDKVLANPGQSMVWHEISDGSFQFNEEMMESLFGYNPAENNKGNRKKDLASDSSNQYIQIIDARKAQNLSILLRALNVTTAEVVDCIQEGNPDLPAELVQTLLKMAPTTEEELKLRLFSGDLSQIGPAERFLKVLVETPFAFKRLECLLFMISMSEDVATVKESFTTLEVACDKLKNSRLFLKLLEAVLKTGNRMNDGTYRGGAQAFKLDTLLKLADVKGTDGKTTFLHFVVTEIIRSEGVRAARSCRESQSLSSIASADIVLDDFTDESTENYRKLGLQVVSSLSTELVDVKRAAAIDADGLTKMIAKLGQSLMKSKAFINAEMKNLDEDSKFRQSILKFLEDAETDITWIAGEEKNIMAMVKRTADYFHGSSGKDEGLRLFTVVRDFLIMLDKTCKQVKDAAAAEAAAAAAAAVAAAATNHGKNSKKETQKLSATSNQSPELRQRLFPAIVERRKGEDSSSSDEEDGDGDGDGESSSSSS</sequence>
<dbReference type="PROSITE" id="PS51444">
    <property type="entry name" value="FH2"/>
    <property type="match status" value="1"/>
</dbReference>
<feature type="compositionally biased region" description="Pro residues" evidence="2">
    <location>
        <begin position="399"/>
        <end position="429"/>
    </location>
</feature>
<comment type="similarity">
    <text evidence="1">Belongs to the formin-like family.</text>
</comment>
<feature type="region of interest" description="Disordered" evidence="2">
    <location>
        <begin position="312"/>
        <end position="460"/>
    </location>
</feature>
<keyword evidence="3" id="KW-0732">Signal</keyword>
<feature type="signal peptide" evidence="3">
    <location>
        <begin position="1"/>
        <end position="26"/>
    </location>
</feature>
<feature type="compositionally biased region" description="Low complexity" evidence="2">
    <location>
        <begin position="212"/>
        <end position="228"/>
    </location>
</feature>
<feature type="chain" id="PRO_5043697693" description="Formin-like protein" evidence="3">
    <location>
        <begin position="27"/>
        <end position="948"/>
    </location>
</feature>
<dbReference type="InterPro" id="IPR015425">
    <property type="entry name" value="FH2_Formin"/>
</dbReference>
<dbReference type="EMBL" id="JAGKQH010000002">
    <property type="protein sequence ID" value="KAG6604840.1"/>
    <property type="molecule type" value="Genomic_DNA"/>
</dbReference>
<feature type="region of interest" description="Disordered" evidence="2">
    <location>
        <begin position="144"/>
        <end position="246"/>
    </location>
</feature>
<feature type="non-terminal residue" evidence="5">
    <location>
        <position position="1"/>
    </location>
</feature>
<protein>
    <recommendedName>
        <fullName evidence="1">Formin-like protein</fullName>
    </recommendedName>
</protein>
<dbReference type="InterPro" id="IPR027643">
    <property type="entry name" value="Formin-like_plant"/>
</dbReference>
<dbReference type="AlphaFoldDB" id="A0AAV6NZ14"/>
<proteinExistence type="inferred from homology"/>
<feature type="domain" description="FH2" evidence="4">
    <location>
        <begin position="452"/>
        <end position="885"/>
    </location>
</feature>
<keyword evidence="6" id="KW-1185">Reference proteome</keyword>
<feature type="compositionally biased region" description="Acidic residues" evidence="2">
    <location>
        <begin position="928"/>
        <end position="941"/>
    </location>
</feature>
<feature type="compositionally biased region" description="Polar residues" evidence="2">
    <location>
        <begin position="337"/>
        <end position="348"/>
    </location>
</feature>
<feature type="compositionally biased region" description="Polar residues" evidence="2">
    <location>
        <begin position="899"/>
        <end position="909"/>
    </location>
</feature>
<evidence type="ECO:0000259" key="4">
    <source>
        <dbReference type="PROSITE" id="PS51444"/>
    </source>
</evidence>
<organism evidence="5 6">
    <name type="scientific">Cucurbita argyrosperma subsp. sororia</name>
    <dbReference type="NCBI Taxonomy" id="37648"/>
    <lineage>
        <taxon>Eukaryota</taxon>
        <taxon>Viridiplantae</taxon>
        <taxon>Streptophyta</taxon>
        <taxon>Embryophyta</taxon>
        <taxon>Tracheophyta</taxon>
        <taxon>Spermatophyta</taxon>
        <taxon>Magnoliopsida</taxon>
        <taxon>eudicotyledons</taxon>
        <taxon>Gunneridae</taxon>
        <taxon>Pentapetalae</taxon>
        <taxon>rosids</taxon>
        <taxon>fabids</taxon>
        <taxon>Cucurbitales</taxon>
        <taxon>Cucurbitaceae</taxon>
        <taxon>Cucurbiteae</taxon>
        <taxon>Cucurbita</taxon>
    </lineage>
</organism>
<feature type="compositionally biased region" description="Low complexity" evidence="2">
    <location>
        <begin position="145"/>
        <end position="192"/>
    </location>
</feature>
<dbReference type="SMART" id="SM00498">
    <property type="entry name" value="FH2"/>
    <property type="match status" value="1"/>
</dbReference>
<evidence type="ECO:0000256" key="2">
    <source>
        <dbReference type="SAM" id="MobiDB-lite"/>
    </source>
</evidence>
<dbReference type="PANTHER" id="PTHR23213">
    <property type="entry name" value="FORMIN-RELATED"/>
    <property type="match status" value="1"/>
</dbReference>
<accession>A0AAV6NZ14</accession>
<dbReference type="GO" id="GO:0051015">
    <property type="term" value="F:actin filament binding"/>
    <property type="evidence" value="ECO:0007669"/>
    <property type="project" value="InterPro"/>
</dbReference>
<evidence type="ECO:0000256" key="1">
    <source>
        <dbReference type="RuleBase" id="RU361260"/>
    </source>
</evidence>
<evidence type="ECO:0000256" key="3">
    <source>
        <dbReference type="SAM" id="SignalP"/>
    </source>
</evidence>
<feature type="compositionally biased region" description="Pro residues" evidence="2">
    <location>
        <begin position="361"/>
        <end position="389"/>
    </location>
</feature>
<comment type="caution">
    <text evidence="5">The sequence shown here is derived from an EMBL/GenBank/DDBJ whole genome shotgun (WGS) entry which is preliminary data.</text>
</comment>
<feature type="compositionally biased region" description="Basic residues" evidence="2">
    <location>
        <begin position="193"/>
        <end position="204"/>
    </location>
</feature>
<feature type="region of interest" description="Disordered" evidence="2">
    <location>
        <begin position="888"/>
        <end position="948"/>
    </location>
</feature>
<evidence type="ECO:0000313" key="6">
    <source>
        <dbReference type="Proteomes" id="UP000685013"/>
    </source>
</evidence>
<dbReference type="Pfam" id="PF02181">
    <property type="entry name" value="FH2"/>
    <property type="match status" value="1"/>
</dbReference>
<dbReference type="GO" id="GO:0045010">
    <property type="term" value="P:actin nucleation"/>
    <property type="evidence" value="ECO:0007669"/>
    <property type="project" value="InterPro"/>
</dbReference>
<feature type="compositionally biased region" description="Polar residues" evidence="2">
    <location>
        <begin position="312"/>
        <end position="322"/>
    </location>
</feature>
<name>A0AAV6NZ14_9ROSI</name>